<feature type="compositionally biased region" description="Basic and acidic residues" evidence="8">
    <location>
        <begin position="1283"/>
        <end position="1309"/>
    </location>
</feature>
<dbReference type="Gene3D" id="1.25.40.1030">
    <property type="match status" value="1"/>
</dbReference>
<feature type="compositionally biased region" description="Low complexity" evidence="8">
    <location>
        <begin position="491"/>
        <end position="522"/>
    </location>
</feature>
<feature type="compositionally biased region" description="Pro residues" evidence="8">
    <location>
        <begin position="347"/>
        <end position="365"/>
    </location>
</feature>
<feature type="compositionally biased region" description="Low complexity" evidence="8">
    <location>
        <begin position="99"/>
        <end position="117"/>
    </location>
</feature>
<reference evidence="11" key="1">
    <citation type="submission" date="2023-02" db="EMBL/GenBank/DDBJ databases">
        <title>Identification and recombinant expression of a fungal hydrolase from Papiliotrema laurentii that hydrolyzes apple cutin and clears colloidal polyester polyurethane.</title>
        <authorList>
            <consortium name="DOE Joint Genome Institute"/>
            <person name="Roman V.A."/>
            <person name="Bojanowski C."/>
            <person name="Crable B.R."/>
            <person name="Wagner D.N."/>
            <person name="Hung C.S."/>
            <person name="Nadeau L.J."/>
            <person name="Schratz L."/>
            <person name="Haridas S."/>
            <person name="Pangilinan J."/>
            <person name="Lipzen A."/>
            <person name="Na H."/>
            <person name="Yan M."/>
            <person name="Ng V."/>
            <person name="Grigoriev I.V."/>
            <person name="Spatafora J.W."/>
            <person name="Barlow D."/>
            <person name="Biffinger J."/>
            <person name="Kelley-Loughnane N."/>
            <person name="Varaljay V.A."/>
            <person name="Crookes-Goodson W.J."/>
        </authorList>
    </citation>
    <scope>NUCLEOTIDE SEQUENCE</scope>
    <source>
        <strain evidence="11">5307AH</strain>
    </source>
</reference>
<feature type="domain" description="Sec16 Sec23-binding" evidence="9">
    <location>
        <begin position="809"/>
        <end position="1085"/>
    </location>
</feature>
<keyword evidence="7" id="KW-0472">Membrane</keyword>
<dbReference type="GO" id="GO:0007030">
    <property type="term" value="P:Golgi organization"/>
    <property type="evidence" value="ECO:0007669"/>
    <property type="project" value="TreeGrafter"/>
</dbReference>
<dbReference type="Pfam" id="PF12931">
    <property type="entry name" value="TPR_Sec16"/>
    <property type="match status" value="1"/>
</dbReference>
<comment type="caution">
    <text evidence="11">The sequence shown here is derived from an EMBL/GenBank/DDBJ whole genome shotgun (WGS) entry which is preliminary data.</text>
</comment>
<dbReference type="Proteomes" id="UP001182556">
    <property type="component" value="Unassembled WGS sequence"/>
</dbReference>
<feature type="compositionally biased region" description="Pro residues" evidence="8">
    <location>
        <begin position="296"/>
        <end position="317"/>
    </location>
</feature>
<feature type="compositionally biased region" description="Acidic residues" evidence="8">
    <location>
        <begin position="400"/>
        <end position="414"/>
    </location>
</feature>
<keyword evidence="4 7" id="KW-0256">Endoplasmic reticulum</keyword>
<feature type="compositionally biased region" description="Pro residues" evidence="8">
    <location>
        <begin position="214"/>
        <end position="236"/>
    </location>
</feature>
<keyword evidence="5 7" id="KW-0931">ER-Golgi transport</keyword>
<comment type="similarity">
    <text evidence="2 7">Belongs to the SEC16 family.</text>
</comment>
<dbReference type="CDD" id="cd09233">
    <property type="entry name" value="ACE1-Sec16-like"/>
    <property type="match status" value="1"/>
</dbReference>
<keyword evidence="12" id="KW-1185">Reference proteome</keyword>
<feature type="region of interest" description="Disordered" evidence="8">
    <location>
        <begin position="567"/>
        <end position="591"/>
    </location>
</feature>
<feature type="domain" description="Sec16 central conserved" evidence="10">
    <location>
        <begin position="618"/>
        <end position="753"/>
    </location>
</feature>
<dbReference type="GO" id="GO:0006914">
    <property type="term" value="P:autophagy"/>
    <property type="evidence" value="ECO:0007669"/>
    <property type="project" value="UniProtKB-KW"/>
</dbReference>
<dbReference type="InterPro" id="IPR024298">
    <property type="entry name" value="Sec16_Sec23-bd"/>
</dbReference>
<feature type="non-terminal residue" evidence="11">
    <location>
        <position position="1"/>
    </location>
</feature>
<evidence type="ECO:0000259" key="10">
    <source>
        <dbReference type="Pfam" id="PF12932"/>
    </source>
</evidence>
<feature type="region of interest" description="Disordered" evidence="8">
    <location>
        <begin position="1154"/>
        <end position="1186"/>
    </location>
</feature>
<feature type="compositionally biased region" description="Low complexity" evidence="8">
    <location>
        <begin position="52"/>
        <end position="66"/>
    </location>
</feature>
<dbReference type="GO" id="GO:0005789">
    <property type="term" value="C:endoplasmic reticulum membrane"/>
    <property type="evidence" value="ECO:0007669"/>
    <property type="project" value="UniProtKB-SubCell"/>
</dbReference>
<feature type="compositionally biased region" description="Low complexity" evidence="8">
    <location>
        <begin position="1350"/>
        <end position="1360"/>
    </location>
</feature>
<evidence type="ECO:0000256" key="1">
    <source>
        <dbReference type="ARBA" id="ARBA00004397"/>
    </source>
</evidence>
<feature type="compositionally biased region" description="Basic and acidic residues" evidence="8">
    <location>
        <begin position="1247"/>
        <end position="1273"/>
    </location>
</feature>
<feature type="compositionally biased region" description="Pro residues" evidence="8">
    <location>
        <begin position="251"/>
        <end position="264"/>
    </location>
</feature>
<feature type="region of interest" description="Disordered" evidence="8">
    <location>
        <begin position="42"/>
        <end position="549"/>
    </location>
</feature>
<feature type="compositionally biased region" description="Polar residues" evidence="8">
    <location>
        <begin position="1387"/>
        <end position="1403"/>
    </location>
</feature>
<dbReference type="GO" id="GO:0015031">
    <property type="term" value="P:protein transport"/>
    <property type="evidence" value="ECO:0007669"/>
    <property type="project" value="UniProtKB-KW"/>
</dbReference>
<dbReference type="Pfam" id="PF12932">
    <property type="entry name" value="Sec16"/>
    <property type="match status" value="1"/>
</dbReference>
<evidence type="ECO:0000256" key="6">
    <source>
        <dbReference type="ARBA" id="ARBA00024687"/>
    </source>
</evidence>
<gene>
    <name evidence="11" type="ORF">DB88DRAFT_438877</name>
</gene>
<feature type="compositionally biased region" description="Polar residues" evidence="8">
    <location>
        <begin position="567"/>
        <end position="581"/>
    </location>
</feature>
<evidence type="ECO:0000259" key="9">
    <source>
        <dbReference type="Pfam" id="PF12931"/>
    </source>
</evidence>
<name>A0AAD9CYF6_PAPLA</name>
<dbReference type="GO" id="GO:0070973">
    <property type="term" value="P:protein localization to endoplasmic reticulum exit site"/>
    <property type="evidence" value="ECO:0007669"/>
    <property type="project" value="TreeGrafter"/>
</dbReference>
<feature type="compositionally biased region" description="Low complexity" evidence="8">
    <location>
        <begin position="1404"/>
        <end position="1417"/>
    </location>
</feature>
<proteinExistence type="inferred from homology"/>
<evidence type="ECO:0000256" key="5">
    <source>
        <dbReference type="ARBA" id="ARBA00022892"/>
    </source>
</evidence>
<evidence type="ECO:0000256" key="3">
    <source>
        <dbReference type="ARBA" id="ARBA00022448"/>
    </source>
</evidence>
<sequence>DGDEPLDFKLPEGWYDDNGEWQWYTEEQKELVRLTMMDQAGWGEGAGETRDQPSLASSANLAPAQSENAARRTPQPEAAPTMASNPYDPYAPAVTSPQPATALASSPAYAPSPYAPASIPPAPYAPAASSYDPYAPSSSAPPLVPVAPYGQIAPPSTIPPVPPVAARGLTKDEDRPLPLKRVVSNAYDPPFLRPQKSFVRPPSAAATASLSFTPPVPAALTPPQPAAPAPPPAGPPRRPKTPSTTAAPPVFASPPPRLPTPLSKPEPSAAIDDVYVPAKSDPYAALDLHPKAASHPPKPIAPQQPPAQPPQSRPPPRNQSYNSFDPPLRPTSAARAKPVVVERAITPPAPALPPPSAPPSGPPRGPSRGSLRKLSPAFEARPNFERPPSRSSGGKAYDPEGGEAIDPEGGDAYEQEVHPPSRSPVAIQRSPEKTQRPAELDDPYAPSVGSTGAETRLSLPRQESPIQDRHDIYESERFGTEAAESQEEKSQAASTQSQPVYTPYEPSSYQPSSHQPSSHQPSMYAPTSYQPGEQPNSTSSYEPYAPTSQSSLLAPADAYGRSQLGSSYGSDLGISPTQPSYFQAMPPPDPTYVPQQVLEQKPIAEDPLGRSTLAARNAPLAVFGFGGVLITAFPGSADSDTPTGGHHRTPSYGYASGRGQLWIRTVSELASTSALKPNDNVFPGPLILDPSTPKGAAGEKKKREAVGAYLRARVEEIEQGLPYLKTSASQARREEEGKLVLVKLLAALVTGDGKLTGRPEVEQAVKDALGNAASGPAGFGNASLLGSTKTGPAVGAKQASAGDLKELGDLLSRGEKREAAQYAARKGLWSHALLISSSVDPELWSETVLRFSEAELGHEPETAALRASYTVFSGRLVNAAHLSNDASKDSWREVVGAVVFNGKPTDLACLDELGARFRKAGLNYPAHVCHLLSPTSAFVDMTPAAYDRLIALTQNARDEDAIIFAEIAEWARSLVSLPKGQELPLPGLPQLLPYKLHRAWLAAELGDVDQAKRYCAAVEAAAKPAKNGASVLPPALLASLEDLNERLTGTPSANPARSFGGRKAKGGAGIGSWIEGRLTKFIAGEEGEASSAKPIVAAVTKDAKADAPIGPFSHFSTISPSASGPISRAPSTVDFNGHQGDVTRDSPLLGHRMPEQMHDGPASSYDHTHGSASGWSTLEETQEETGTEEFINPMAAMSFGAPSGPSDYKPVASRPPVIEDEEEDDLGFGNSSLSRGRTPKPPVEGGKSGEEVKPVKEETKEPAPSEPPAKGEQKGSWLGRWWGKKEGEGPVRAKLGEESSMVYDKELKRWVVKGSKPEAAPAAPPPPPRAQTASPSQVARPDVGTRAMSAAPAAPPLGGNAPPGPPSRSGTAGFSEMPDGQIRRNKSSLSESTIASQAGLTPMSSASAPPGRPPTAGAGAGAPPKPASRPGSASIDDLLSRPPSKRPGSSAKKPMRNRYVDVFQPTEGS</sequence>
<feature type="region of interest" description="Disordered" evidence="8">
    <location>
        <begin position="1220"/>
        <end position="1469"/>
    </location>
</feature>
<feature type="compositionally biased region" description="Polar residues" evidence="8">
    <location>
        <begin position="525"/>
        <end position="549"/>
    </location>
</feature>
<feature type="compositionally biased region" description="Basic and acidic residues" evidence="8">
    <location>
        <begin position="466"/>
        <end position="479"/>
    </location>
</feature>
<evidence type="ECO:0000256" key="7">
    <source>
        <dbReference type="RuleBase" id="RU364101"/>
    </source>
</evidence>
<evidence type="ECO:0000256" key="8">
    <source>
        <dbReference type="SAM" id="MobiDB-lite"/>
    </source>
</evidence>
<keyword evidence="7" id="KW-0072">Autophagy</keyword>
<dbReference type="PANTHER" id="PTHR13402">
    <property type="entry name" value="RGPR-RELATED"/>
    <property type="match status" value="1"/>
</dbReference>
<feature type="compositionally biased region" description="Basic and acidic residues" evidence="8">
    <location>
        <begin position="430"/>
        <end position="439"/>
    </location>
</feature>
<evidence type="ECO:0000256" key="4">
    <source>
        <dbReference type="ARBA" id="ARBA00022824"/>
    </source>
</evidence>
<dbReference type="GO" id="GO:0016192">
    <property type="term" value="P:vesicle-mediated transport"/>
    <property type="evidence" value="ECO:0007669"/>
    <property type="project" value="UniProtKB-KW"/>
</dbReference>
<feature type="compositionally biased region" description="Low complexity" evidence="8">
    <location>
        <begin position="125"/>
        <end position="155"/>
    </location>
</feature>
<keyword evidence="3 7" id="KW-0813">Transport</keyword>
<comment type="subcellular location">
    <subcellularLocation>
        <location evidence="1">Endoplasmic reticulum membrane</location>
        <topology evidence="1">Peripheral membrane protein</topology>
        <orientation evidence="1">Cytoplasmic side</orientation>
    </subcellularLocation>
</comment>
<evidence type="ECO:0000256" key="2">
    <source>
        <dbReference type="ARBA" id="ARBA00005927"/>
    </source>
</evidence>
<keyword evidence="7" id="KW-0653">Protein transport</keyword>
<organism evidence="11 12">
    <name type="scientific">Papiliotrema laurentii</name>
    <name type="common">Cryptococcus laurentii</name>
    <dbReference type="NCBI Taxonomy" id="5418"/>
    <lineage>
        <taxon>Eukaryota</taxon>
        <taxon>Fungi</taxon>
        <taxon>Dikarya</taxon>
        <taxon>Basidiomycota</taxon>
        <taxon>Agaricomycotina</taxon>
        <taxon>Tremellomycetes</taxon>
        <taxon>Tremellales</taxon>
        <taxon>Rhynchogastremaceae</taxon>
        <taxon>Papiliotrema</taxon>
    </lineage>
</organism>
<evidence type="ECO:0000313" key="11">
    <source>
        <dbReference type="EMBL" id="KAK1924406.1"/>
    </source>
</evidence>
<dbReference type="GO" id="GO:0012507">
    <property type="term" value="C:ER to Golgi transport vesicle membrane"/>
    <property type="evidence" value="ECO:0007669"/>
    <property type="project" value="TreeGrafter"/>
</dbReference>
<evidence type="ECO:0000313" key="12">
    <source>
        <dbReference type="Proteomes" id="UP001182556"/>
    </source>
</evidence>
<comment type="function">
    <text evidence="6 7">Involved in the initiation of assembly of the COPII coat required for the formation of transport vesicles from the endoplasmic reticulum (ER) and the selection of cargo molecules. Also involved in autophagy.</text>
</comment>
<dbReference type="GO" id="GO:0070971">
    <property type="term" value="C:endoplasmic reticulum exit site"/>
    <property type="evidence" value="ECO:0007669"/>
    <property type="project" value="TreeGrafter"/>
</dbReference>
<dbReference type="EMBL" id="JAODAN010000005">
    <property type="protein sequence ID" value="KAK1924406.1"/>
    <property type="molecule type" value="Genomic_DNA"/>
</dbReference>
<dbReference type="PANTHER" id="PTHR13402:SF6">
    <property type="entry name" value="SECRETORY 16, ISOFORM I"/>
    <property type="match status" value="1"/>
</dbReference>
<accession>A0AAD9CYF6</accession>
<dbReference type="InterPro" id="IPR024340">
    <property type="entry name" value="Sec16_CCD"/>
</dbReference>
<protein>
    <recommendedName>
        <fullName evidence="7">Protein transport protein sec16</fullName>
    </recommendedName>
</protein>